<evidence type="ECO:0000313" key="2">
    <source>
        <dbReference type="Proteomes" id="UP001345013"/>
    </source>
</evidence>
<organism evidence="1 2">
    <name type="scientific">Lithohypha guttulata</name>
    <dbReference type="NCBI Taxonomy" id="1690604"/>
    <lineage>
        <taxon>Eukaryota</taxon>
        <taxon>Fungi</taxon>
        <taxon>Dikarya</taxon>
        <taxon>Ascomycota</taxon>
        <taxon>Pezizomycotina</taxon>
        <taxon>Eurotiomycetes</taxon>
        <taxon>Chaetothyriomycetidae</taxon>
        <taxon>Chaetothyriales</taxon>
        <taxon>Trichomeriaceae</taxon>
        <taxon>Lithohypha</taxon>
    </lineage>
</organism>
<comment type="caution">
    <text evidence="1">The sequence shown here is derived from an EMBL/GenBank/DDBJ whole genome shotgun (WGS) entry which is preliminary data.</text>
</comment>
<reference evidence="1 2" key="1">
    <citation type="submission" date="2023-08" db="EMBL/GenBank/DDBJ databases">
        <title>Black Yeasts Isolated from many extreme environments.</title>
        <authorList>
            <person name="Coleine C."/>
            <person name="Stajich J.E."/>
            <person name="Selbmann L."/>
        </authorList>
    </citation>
    <scope>NUCLEOTIDE SEQUENCE [LARGE SCALE GENOMIC DNA]</scope>
    <source>
        <strain evidence="1 2">CCFEE 5885</strain>
    </source>
</reference>
<proteinExistence type="predicted"/>
<dbReference type="Proteomes" id="UP001345013">
    <property type="component" value="Unassembled WGS sequence"/>
</dbReference>
<evidence type="ECO:0000313" key="1">
    <source>
        <dbReference type="EMBL" id="KAK5100183.1"/>
    </source>
</evidence>
<name>A0ABR0KMX5_9EURO</name>
<protein>
    <submittedName>
        <fullName evidence="1">Uncharacterized protein</fullName>
    </submittedName>
</protein>
<sequence>MPLGYIFSGWSQERGDLLHHWKKWQAEAGLRQSGVRAEACVDAIDYINNRVKAWSKEWKNKGWWKVTGTEFCSYCGLPDIKDLSENVGIEFQSALIDAAAQDDWDGNFTQVRARSSPDF</sequence>
<gene>
    <name evidence="1" type="ORF">LTR24_000978</name>
</gene>
<keyword evidence="2" id="KW-1185">Reference proteome</keyword>
<dbReference type="EMBL" id="JAVRRG010000007">
    <property type="protein sequence ID" value="KAK5100183.1"/>
    <property type="molecule type" value="Genomic_DNA"/>
</dbReference>
<accession>A0ABR0KMX5</accession>